<dbReference type="Proteomes" id="UP000029453">
    <property type="component" value="Unassembled WGS sequence"/>
</dbReference>
<evidence type="ECO:0000313" key="3">
    <source>
        <dbReference type="EMBL" id="GAC40863.1"/>
    </source>
</evidence>
<dbReference type="RefSeq" id="WP_006284093.1">
    <property type="nucleotide sequence ID" value="NZ_BALG01000015.1"/>
</dbReference>
<dbReference type="EMBL" id="BALG01000015">
    <property type="protein sequence ID" value="GAC40863.1"/>
    <property type="molecule type" value="Genomic_DNA"/>
</dbReference>
<sequence>MVITKWCSITAKLNQEIKPVTVKLYKQGTTEELTPKFPHQVEEIGVEFTAYGPRFPIVGAEITANAPEVEGFQPEQAEMPYKVVDGDNEIVFYYSEIKPVTVKLYKQGTTEELKPQREPAPIIDIVGAEITVTAPEVDGFQPERATMPYKVVDGDNEVVFYYSEIKPVTVKLYKQGTTEELTPKAPVEVKGNVGAEITVNAPEVDGFQPEKAKMEYKVEDGDNEVVFYYSEIKPVNVKLYKQGTTEELKPKAPAEVK</sequence>
<evidence type="ECO:0000313" key="4">
    <source>
        <dbReference type="Proteomes" id="UP000029453"/>
    </source>
</evidence>
<reference evidence="3 4" key="1">
    <citation type="submission" date="2012-10" db="EMBL/GenBank/DDBJ databases">
        <title>Draft Genome Sequence of Paenibacillus popilliae ATCC 14706T.</title>
        <authorList>
            <person name="Iiyama K."/>
            <person name="Mori K."/>
            <person name="Mon H."/>
            <person name="Chieda Y."/>
            <person name="Lee J.M."/>
            <person name="Kusakabe T."/>
            <person name="Tashiro K."/>
            <person name="Asano S."/>
            <person name="Yasunaga-Aoki C."/>
            <person name="Shimizu S."/>
        </authorList>
    </citation>
    <scope>NUCLEOTIDE SEQUENCE [LARGE SCALE GENOMIC DNA]</scope>
    <source>
        <strain evidence="3 4">ATCC 14706</strain>
    </source>
</reference>
<dbReference type="OrthoDB" id="663332at2"/>
<gene>
    <name evidence="3" type="ORF">PPOP_0191</name>
</gene>
<evidence type="ECO:0000259" key="2">
    <source>
        <dbReference type="Pfam" id="PF06458"/>
    </source>
</evidence>
<dbReference type="GO" id="GO:0004812">
    <property type="term" value="F:aminoacyl-tRNA ligase activity"/>
    <property type="evidence" value="ECO:0007669"/>
    <property type="project" value="UniProtKB-KW"/>
</dbReference>
<keyword evidence="1" id="KW-0677">Repeat</keyword>
<keyword evidence="4" id="KW-1185">Reference proteome</keyword>
<proteinExistence type="predicted"/>
<protein>
    <submittedName>
        <fullName evidence="3">Threonyl-tRNA synthetase</fullName>
    </submittedName>
</protein>
<organism evidence="3 4">
    <name type="scientific">Paenibacillus popilliae ATCC 14706</name>
    <dbReference type="NCBI Taxonomy" id="1212764"/>
    <lineage>
        <taxon>Bacteria</taxon>
        <taxon>Bacillati</taxon>
        <taxon>Bacillota</taxon>
        <taxon>Bacilli</taxon>
        <taxon>Bacillales</taxon>
        <taxon>Paenibacillaceae</taxon>
        <taxon>Paenibacillus</taxon>
    </lineage>
</organism>
<name>M9M1A1_PAEPP</name>
<dbReference type="AlphaFoldDB" id="M9M1A1"/>
<dbReference type="Pfam" id="PF06458">
    <property type="entry name" value="MucBP"/>
    <property type="match status" value="2"/>
</dbReference>
<comment type="caution">
    <text evidence="3">The sequence shown here is derived from an EMBL/GenBank/DDBJ whole genome shotgun (WGS) entry which is preliminary data.</text>
</comment>
<keyword evidence="3" id="KW-0030">Aminoacyl-tRNA synthetase</keyword>
<keyword evidence="3" id="KW-0436">Ligase</keyword>
<feature type="domain" description="MucBP" evidence="2">
    <location>
        <begin position="167"/>
        <end position="229"/>
    </location>
</feature>
<accession>M9M1A1</accession>
<feature type="non-terminal residue" evidence="3">
    <location>
        <position position="257"/>
    </location>
</feature>
<feature type="domain" description="MucBP" evidence="2">
    <location>
        <begin position="99"/>
        <end position="162"/>
    </location>
</feature>
<evidence type="ECO:0000256" key="1">
    <source>
        <dbReference type="ARBA" id="ARBA00022737"/>
    </source>
</evidence>
<dbReference type="InterPro" id="IPR009459">
    <property type="entry name" value="MucBP_dom"/>
</dbReference>